<gene>
    <name evidence="12" type="ORF">ABEB36_009348</name>
</gene>
<feature type="domain" description="EGF-like" evidence="11">
    <location>
        <begin position="236"/>
        <end position="273"/>
    </location>
</feature>
<feature type="compositionally biased region" description="Basic and acidic residues" evidence="8">
    <location>
        <begin position="784"/>
        <end position="793"/>
    </location>
</feature>
<keyword evidence="4 9" id="KW-1133">Transmembrane helix</keyword>
<evidence type="ECO:0000256" key="1">
    <source>
        <dbReference type="ARBA" id="ARBA00004370"/>
    </source>
</evidence>
<comment type="subcellular location">
    <subcellularLocation>
        <location evidence="1">Membrane</location>
    </subcellularLocation>
</comment>
<feature type="transmembrane region" description="Helical" evidence="9">
    <location>
        <begin position="699"/>
        <end position="722"/>
    </location>
</feature>
<dbReference type="Proteomes" id="UP001566132">
    <property type="component" value="Unassembled WGS sequence"/>
</dbReference>
<evidence type="ECO:0000256" key="9">
    <source>
        <dbReference type="SAM" id="Phobius"/>
    </source>
</evidence>
<dbReference type="SUPFAM" id="SSF49899">
    <property type="entry name" value="Concanavalin A-like lectins/glucanases"/>
    <property type="match status" value="2"/>
</dbReference>
<accession>A0ABD1EG19</accession>
<dbReference type="InterPro" id="IPR001791">
    <property type="entry name" value="Laminin_G"/>
</dbReference>
<keyword evidence="13" id="KW-1185">Reference proteome</keyword>
<keyword evidence="6" id="KW-1015">Disulfide bond</keyword>
<dbReference type="EMBL" id="JBDJPC010000007">
    <property type="protein sequence ID" value="KAL1493649.1"/>
    <property type="molecule type" value="Genomic_DNA"/>
</dbReference>
<dbReference type="GO" id="GO:0016020">
    <property type="term" value="C:membrane"/>
    <property type="evidence" value="ECO:0007669"/>
    <property type="project" value="UniProtKB-SubCell"/>
</dbReference>
<dbReference type="Pfam" id="PF02210">
    <property type="entry name" value="Laminin_G_2"/>
    <property type="match status" value="2"/>
</dbReference>
<evidence type="ECO:0000256" key="6">
    <source>
        <dbReference type="ARBA" id="ARBA00023157"/>
    </source>
</evidence>
<evidence type="ECO:0000256" key="2">
    <source>
        <dbReference type="ARBA" id="ARBA00022536"/>
    </source>
</evidence>
<keyword evidence="2 7" id="KW-0245">EGF-like domain</keyword>
<feature type="domain" description="Laminin G" evidence="10">
    <location>
        <begin position="277"/>
        <end position="452"/>
    </location>
</feature>
<dbReference type="Gene3D" id="2.60.120.200">
    <property type="match status" value="2"/>
</dbReference>
<dbReference type="AlphaFoldDB" id="A0ABD1EG19"/>
<dbReference type="PROSITE" id="PS50026">
    <property type="entry name" value="EGF_3"/>
    <property type="match status" value="1"/>
</dbReference>
<evidence type="ECO:0000256" key="4">
    <source>
        <dbReference type="ARBA" id="ARBA00022989"/>
    </source>
</evidence>
<dbReference type="CDD" id="cd00110">
    <property type="entry name" value="LamG"/>
    <property type="match status" value="2"/>
</dbReference>
<evidence type="ECO:0000256" key="7">
    <source>
        <dbReference type="PROSITE-ProRule" id="PRU00076"/>
    </source>
</evidence>
<dbReference type="InterPro" id="IPR050372">
    <property type="entry name" value="Neurexin-related_CASP"/>
</dbReference>
<name>A0ABD1EG19_HYPHA</name>
<evidence type="ECO:0000313" key="12">
    <source>
        <dbReference type="EMBL" id="KAL1493649.1"/>
    </source>
</evidence>
<evidence type="ECO:0000256" key="3">
    <source>
        <dbReference type="ARBA" id="ARBA00022692"/>
    </source>
</evidence>
<feature type="region of interest" description="Disordered" evidence="8">
    <location>
        <begin position="522"/>
        <end position="563"/>
    </location>
</feature>
<feature type="compositionally biased region" description="Polar residues" evidence="8">
    <location>
        <begin position="751"/>
        <end position="764"/>
    </location>
</feature>
<feature type="region of interest" description="Disordered" evidence="8">
    <location>
        <begin position="751"/>
        <end position="793"/>
    </location>
</feature>
<dbReference type="InterPro" id="IPR000742">
    <property type="entry name" value="EGF"/>
</dbReference>
<feature type="domain" description="Laminin G" evidence="10">
    <location>
        <begin position="57"/>
        <end position="233"/>
    </location>
</feature>
<comment type="caution">
    <text evidence="7">Lacks conserved residue(s) required for the propagation of feature annotation.</text>
</comment>
<evidence type="ECO:0000313" key="13">
    <source>
        <dbReference type="Proteomes" id="UP001566132"/>
    </source>
</evidence>
<proteinExistence type="predicted"/>
<dbReference type="InterPro" id="IPR013320">
    <property type="entry name" value="ConA-like_dom_sf"/>
</dbReference>
<dbReference type="Gene3D" id="2.10.25.10">
    <property type="entry name" value="Laminin"/>
    <property type="match status" value="1"/>
</dbReference>
<evidence type="ECO:0000256" key="8">
    <source>
        <dbReference type="SAM" id="MobiDB-lite"/>
    </source>
</evidence>
<keyword evidence="5 9" id="KW-0472">Membrane</keyword>
<dbReference type="Pfam" id="PF00008">
    <property type="entry name" value="EGF"/>
    <property type="match status" value="1"/>
</dbReference>
<dbReference type="PANTHER" id="PTHR15036">
    <property type="entry name" value="PIKACHURIN-LIKE PROTEIN"/>
    <property type="match status" value="1"/>
</dbReference>
<sequence>MSTTVPNFIGEIQQFYFNNIPYIQLARALSTEQSISGFPTIKVAAKFVKHATDNLHRPVTFRSKHTFIGLPMLRAYSSIHIDFMFKTREANGLIMFNGGKKEDFVAVELIDGHINYIVNVGDGVVTLRDTVRSHLNDNRWHTVGIRRPSARQHTLMVDDDIVIATNYGIGNLELDGILYLGGVYKDFYAQLPQEDVKSRHGFEGCIAGLDLNGESPNIMEDAVVHSPLVTAGCEGQSSKCSHNVCANGGTCVQQWNSYTCDCDLTSFTGPTCSDESVSYEFGPNPGIITYTFPEDNRPEMQEDAIALGFITTKSDAVLVKIISGTSNDYIEIHIVEGNVFAVYNLGTNDHPLGEISVKVNDNQYHVVRFHRQGYNSTLQVDDYNVQSSFPSGNQLQVFNTQSQIQIGGKWSRGKKRIERPFSGVISGAVVNSLRILDLAAEKDVHASIRGDVALVQGILERQDHLQKMQQTPASGFPGLEDDLIFSGAGSGCNGDDEDECPPLPEIGSGDDDLITPVYVPPTHPPPVVKPKKKHGEGNKVCDDEDCIDGSGSGEITEDPFGTSKTTGIVTEITDSTTIVEIANATIEGTEKEFLETIPFGQHNVVGSYSNISTTETGFGSTTTIQHTTKAQTPTVFVSTDAISTTTTVITTSIDRFTDIPNEINPMPPVVYSPPDHTNNIYNHNKIPPTQRINSETSEVVALIIGIIAGALIAVILVILIILKFKSRNDRSFKIDDGKEYAQGASTALLGNTGSSTASQVQYPSNGALRNGDRSQMQQKQKKRDSKDIKEWYV</sequence>
<protein>
    <submittedName>
        <fullName evidence="12">Uncharacterized protein</fullName>
    </submittedName>
</protein>
<dbReference type="FunFam" id="2.10.25.10:FF:000015">
    <property type="entry name" value="neurexin-1 isoform X1"/>
    <property type="match status" value="1"/>
</dbReference>
<comment type="caution">
    <text evidence="12">The sequence shown here is derived from an EMBL/GenBank/DDBJ whole genome shotgun (WGS) entry which is preliminary data.</text>
</comment>
<evidence type="ECO:0000256" key="5">
    <source>
        <dbReference type="ARBA" id="ARBA00023136"/>
    </source>
</evidence>
<dbReference type="SMART" id="SM00282">
    <property type="entry name" value="LamG"/>
    <property type="match status" value="2"/>
</dbReference>
<dbReference type="PANTHER" id="PTHR15036:SF89">
    <property type="entry name" value="NEUREXIN 1, ISOFORM F"/>
    <property type="match status" value="1"/>
</dbReference>
<evidence type="ECO:0000259" key="11">
    <source>
        <dbReference type="PROSITE" id="PS50026"/>
    </source>
</evidence>
<dbReference type="PROSITE" id="PS50025">
    <property type="entry name" value="LAM_G_DOMAIN"/>
    <property type="match status" value="2"/>
</dbReference>
<keyword evidence="3 9" id="KW-0812">Transmembrane</keyword>
<reference evidence="12 13" key="1">
    <citation type="submission" date="2024-05" db="EMBL/GenBank/DDBJ databases">
        <title>Genetic variation in Jamaican populations of the coffee berry borer (Hypothenemus hampei).</title>
        <authorList>
            <person name="Errbii M."/>
            <person name="Myrie A."/>
        </authorList>
    </citation>
    <scope>NUCLEOTIDE SEQUENCE [LARGE SCALE GENOMIC DNA]</scope>
    <source>
        <strain evidence="12">JA-Hopewell-2020-01-JO</strain>
        <tissue evidence="12">Whole body</tissue>
    </source>
</reference>
<organism evidence="12 13">
    <name type="scientific">Hypothenemus hampei</name>
    <name type="common">Coffee berry borer</name>
    <dbReference type="NCBI Taxonomy" id="57062"/>
    <lineage>
        <taxon>Eukaryota</taxon>
        <taxon>Metazoa</taxon>
        <taxon>Ecdysozoa</taxon>
        <taxon>Arthropoda</taxon>
        <taxon>Hexapoda</taxon>
        <taxon>Insecta</taxon>
        <taxon>Pterygota</taxon>
        <taxon>Neoptera</taxon>
        <taxon>Endopterygota</taxon>
        <taxon>Coleoptera</taxon>
        <taxon>Polyphaga</taxon>
        <taxon>Cucujiformia</taxon>
        <taxon>Curculionidae</taxon>
        <taxon>Scolytinae</taxon>
        <taxon>Hypothenemus</taxon>
    </lineage>
</organism>
<evidence type="ECO:0000259" key="10">
    <source>
        <dbReference type="PROSITE" id="PS50025"/>
    </source>
</evidence>
<dbReference type="CDD" id="cd00054">
    <property type="entry name" value="EGF_CA"/>
    <property type="match status" value="1"/>
</dbReference>